<dbReference type="EMBL" id="LLXJ01001958">
    <property type="protein sequence ID" value="PKC00146.1"/>
    <property type="molecule type" value="Genomic_DNA"/>
</dbReference>
<dbReference type="Proteomes" id="UP000232722">
    <property type="component" value="Unassembled WGS sequence"/>
</dbReference>
<protein>
    <submittedName>
        <fullName evidence="1">Uncharacterized protein</fullName>
    </submittedName>
</protein>
<gene>
    <name evidence="1" type="ORF">RhiirA5_428619</name>
</gene>
<accession>A0A2N0P000</accession>
<proteinExistence type="predicted"/>
<reference evidence="1 2" key="2">
    <citation type="submission" date="2017-09" db="EMBL/GenBank/DDBJ databases">
        <title>Extensive intraspecific genome diversity in a model arbuscular mycorrhizal fungus.</title>
        <authorList>
            <person name="Chen E.C."/>
            <person name="Morin E."/>
            <person name="Beaudet D."/>
            <person name="Noel J."/>
            <person name="Ndikumana S."/>
            <person name="Charron P."/>
            <person name="St-Onge C."/>
            <person name="Giorgi J."/>
            <person name="Grigoriev I.V."/>
            <person name="Roux C."/>
            <person name="Martin F.M."/>
            <person name="Corradi N."/>
        </authorList>
    </citation>
    <scope>NUCLEOTIDE SEQUENCE [LARGE SCALE GENOMIC DNA]</scope>
    <source>
        <strain evidence="1 2">A5</strain>
    </source>
</reference>
<evidence type="ECO:0000313" key="1">
    <source>
        <dbReference type="EMBL" id="PKC00146.1"/>
    </source>
</evidence>
<comment type="caution">
    <text evidence="1">The sequence shown here is derived from an EMBL/GenBank/DDBJ whole genome shotgun (WGS) entry which is preliminary data.</text>
</comment>
<name>A0A2N0P000_9GLOM</name>
<sequence length="61" mass="7317">MGYKNRTAFGLEIRTNLSAHGFLRTDWLLMFEDLESPDLECVQVYVDGNWRVARLIRRTWR</sequence>
<organism evidence="1 2">
    <name type="scientific">Rhizophagus irregularis</name>
    <dbReference type="NCBI Taxonomy" id="588596"/>
    <lineage>
        <taxon>Eukaryota</taxon>
        <taxon>Fungi</taxon>
        <taxon>Fungi incertae sedis</taxon>
        <taxon>Mucoromycota</taxon>
        <taxon>Glomeromycotina</taxon>
        <taxon>Glomeromycetes</taxon>
        <taxon>Glomerales</taxon>
        <taxon>Glomeraceae</taxon>
        <taxon>Rhizophagus</taxon>
    </lineage>
</organism>
<dbReference type="AlphaFoldDB" id="A0A2N0P000"/>
<evidence type="ECO:0000313" key="2">
    <source>
        <dbReference type="Proteomes" id="UP000232722"/>
    </source>
</evidence>
<reference evidence="1 2" key="1">
    <citation type="submission" date="2016-04" db="EMBL/GenBank/DDBJ databases">
        <title>Genome analyses suggest a sexual origin of heterokaryosis in a supposedly ancient asexual fungus.</title>
        <authorList>
            <person name="Ropars J."/>
            <person name="Sedzielewska K."/>
            <person name="Noel J."/>
            <person name="Charron P."/>
            <person name="Farinelli L."/>
            <person name="Marton T."/>
            <person name="Kruger M."/>
            <person name="Pelin A."/>
            <person name="Brachmann A."/>
            <person name="Corradi N."/>
        </authorList>
    </citation>
    <scope>NUCLEOTIDE SEQUENCE [LARGE SCALE GENOMIC DNA]</scope>
    <source>
        <strain evidence="1 2">A5</strain>
    </source>
</reference>